<keyword evidence="4" id="KW-0812">Transmembrane</keyword>
<dbReference type="PANTHER" id="PTHR37042">
    <property type="entry name" value="OUTER MEMBRANE PROTEIN RV1973"/>
    <property type="match status" value="1"/>
</dbReference>
<evidence type="ECO:0008006" key="7">
    <source>
        <dbReference type="Google" id="ProtNLM"/>
    </source>
</evidence>
<proteinExistence type="predicted"/>
<evidence type="ECO:0000256" key="2">
    <source>
        <dbReference type="ARBA" id="ARBA00023136"/>
    </source>
</evidence>
<protein>
    <recommendedName>
        <fullName evidence="7">Mce-associated membrane protein</fullName>
    </recommendedName>
</protein>
<organism evidence="5 6">
    <name type="scientific">Gordonia paraffinivorans</name>
    <dbReference type="NCBI Taxonomy" id="175628"/>
    <lineage>
        <taxon>Bacteria</taxon>
        <taxon>Bacillati</taxon>
        <taxon>Actinomycetota</taxon>
        <taxon>Actinomycetes</taxon>
        <taxon>Mycobacteriales</taxon>
        <taxon>Gordoniaceae</taxon>
        <taxon>Gordonia</taxon>
    </lineage>
</organism>
<feature type="compositionally biased region" description="Basic and acidic residues" evidence="3">
    <location>
        <begin position="26"/>
        <end position="87"/>
    </location>
</feature>
<feature type="transmembrane region" description="Helical" evidence="4">
    <location>
        <begin position="102"/>
        <end position="126"/>
    </location>
</feature>
<feature type="region of interest" description="Disordered" evidence="3">
    <location>
        <begin position="1"/>
        <end position="87"/>
    </location>
</feature>
<keyword evidence="4" id="KW-1133">Transmembrane helix</keyword>
<name>A0ABD7V0M1_9ACTN</name>
<dbReference type="RefSeq" id="WP_006902375.1">
    <property type="nucleotide sequence ID" value="NZ_CAACYD010000005.1"/>
</dbReference>
<evidence type="ECO:0000256" key="3">
    <source>
        <dbReference type="SAM" id="MobiDB-lite"/>
    </source>
</evidence>
<gene>
    <name evidence="5" type="ORF">NCTC8139_01373</name>
</gene>
<dbReference type="AlphaFoldDB" id="A0ABD7V0M1"/>
<dbReference type="GO" id="GO:0016020">
    <property type="term" value="C:membrane"/>
    <property type="evidence" value="ECO:0007669"/>
    <property type="project" value="UniProtKB-SubCell"/>
</dbReference>
<evidence type="ECO:0000313" key="5">
    <source>
        <dbReference type="EMBL" id="VFA83061.1"/>
    </source>
</evidence>
<comment type="subcellular location">
    <subcellularLocation>
        <location evidence="1">Membrane</location>
    </subcellularLocation>
</comment>
<dbReference type="Proteomes" id="UP000360750">
    <property type="component" value="Unassembled WGS sequence"/>
</dbReference>
<dbReference type="PANTHER" id="PTHR37042:SF4">
    <property type="entry name" value="OUTER MEMBRANE PROTEIN RV1973"/>
    <property type="match status" value="1"/>
</dbReference>
<evidence type="ECO:0000256" key="1">
    <source>
        <dbReference type="ARBA" id="ARBA00004370"/>
    </source>
</evidence>
<dbReference type="GeneID" id="60749400"/>
<evidence type="ECO:0000313" key="6">
    <source>
        <dbReference type="Proteomes" id="UP000360750"/>
    </source>
</evidence>
<accession>A0ABD7V0M1</accession>
<dbReference type="EMBL" id="CAACYD010000005">
    <property type="protein sequence ID" value="VFA83061.1"/>
    <property type="molecule type" value="Genomic_DNA"/>
</dbReference>
<sequence length="264" mass="28682">MSKSRSTSDASDADAAPPAVEDDVTPLERDEFLQANRAAREKLRAEAEAKAAKTRRTDTGDEPRETAAGDDRTPRKIDPDDARRERGSRWTGWATRLGAKPWAVIALVAAVALLAASTAVLALAYVDADRRADAAVTSVDSEILDTARKYAAELSTYDSADYSDLDRRIREISTPEFTKSYVEASQDARRGSAEAKAVSSAKAENAGLMSVDGDKAVVLVTLDQTLRSPDTAQQFPEGVGYQTRVRVTLEEQNGRWLLSDFEVV</sequence>
<feature type="compositionally biased region" description="Low complexity" evidence="3">
    <location>
        <begin position="8"/>
        <end position="19"/>
    </location>
</feature>
<evidence type="ECO:0000256" key="4">
    <source>
        <dbReference type="SAM" id="Phobius"/>
    </source>
</evidence>
<reference evidence="5 6" key="1">
    <citation type="submission" date="2019-02" db="EMBL/GenBank/DDBJ databases">
        <authorList>
            <consortium name="Pathogen Informatics"/>
        </authorList>
    </citation>
    <scope>NUCLEOTIDE SEQUENCE [LARGE SCALE GENOMIC DNA]</scope>
    <source>
        <strain evidence="5 6">3012STDY6756503</strain>
    </source>
</reference>
<keyword evidence="2 4" id="KW-0472">Membrane</keyword>
<comment type="caution">
    <text evidence="5">The sequence shown here is derived from an EMBL/GenBank/DDBJ whole genome shotgun (WGS) entry which is preliminary data.</text>
</comment>